<gene>
    <name evidence="7" type="ORF">PAECIP111892_00744</name>
</gene>
<dbReference type="InterPro" id="IPR017501">
    <property type="entry name" value="Phage_infect_YhgE_C"/>
</dbReference>
<reference evidence="7" key="1">
    <citation type="submission" date="2022-01" db="EMBL/GenBank/DDBJ databases">
        <authorList>
            <person name="Criscuolo A."/>
        </authorList>
    </citation>
    <scope>NUCLEOTIDE SEQUENCE</scope>
    <source>
        <strain evidence="7">CIP111892</strain>
    </source>
</reference>
<evidence type="ECO:0000256" key="2">
    <source>
        <dbReference type="ARBA" id="ARBA00022692"/>
    </source>
</evidence>
<name>A0ABN8FWS1_9BACL</name>
<dbReference type="InterPro" id="IPR051328">
    <property type="entry name" value="T7SS_ABC-Transporter"/>
</dbReference>
<dbReference type="InterPro" id="IPR013525">
    <property type="entry name" value="ABC2_TM"/>
</dbReference>
<keyword evidence="4 5" id="KW-0472">Membrane</keyword>
<feature type="transmembrane region" description="Helical" evidence="5">
    <location>
        <begin position="574"/>
        <end position="596"/>
    </location>
</feature>
<sequence length="727" mass="76273">MRGLNVFVQDLKKMLQNRTSLITMVVVACLPVLYSGVMIKGSWDPYGQLDQLPVAIVNLDTGAEFAGSELHIGKDVVEELKTNGSFKWSFVSEEQAQEGITGNEYYMTVTIPADFSQKATTLMDDQPEQAEITYEPNWNYNYVGGQIGSNAVKEIKSSISAQITESYARSLFDHIKEISAGLGQAGSGAEQLNNGADKLESGARMLKTNIGKLAEGTQQVENGVKPLEQGAEKLHSGAASLFAGAGNLTDGLKQLSSAEGQLEAGAESANAGAGQLTGGLQTSTAGSKALVTGLEASVEGAVRLVSGLNASATSSSKVADGAKQVAEGLEQLAGANAQLAQNPLIQQLLEASRKVAEGSQALSAVQAQLLTGSESLAAGQQQLLAGGRKLAQGQQELLHGAEQLAAGNSRLAGGVKQFGSRLDLAAAGSKELAAGAGRLSTGITELRHGLAQLSGGAAKLASGSQQLSSGAGQLQSGAGQLAGGLDELAGKLNDAQGQTSSVKNNDVTVSMFADPVKLTENTDRKVEVYGLGIAPYFLSMALFVGGLVLTVVIPARTSTVTGSQPFGRFLSRTLTFMMMSVAQSLIAALILLYGIGINVQSVPLFLLFTFFTSLTFLMIIQTIVTWLDMPGRFVVIILLILQLTSSAGTFPRELLPEWMQRLNPYLPMTHSIRGLKAVISSGDYSLMWHQAGILLCYAAGFVLLTLLYFLRQNGNPIEKGKGAGAEF</sequence>
<evidence type="ECO:0000256" key="4">
    <source>
        <dbReference type="ARBA" id="ARBA00023136"/>
    </source>
</evidence>
<feature type="transmembrane region" description="Helical" evidence="5">
    <location>
        <begin position="528"/>
        <end position="553"/>
    </location>
</feature>
<comment type="subcellular location">
    <subcellularLocation>
        <location evidence="1">Membrane</location>
        <topology evidence="1">Multi-pass membrane protein</topology>
    </subcellularLocation>
</comment>
<evidence type="ECO:0000313" key="8">
    <source>
        <dbReference type="Proteomes" id="UP000838324"/>
    </source>
</evidence>
<dbReference type="Gene3D" id="3.40.1710.10">
    <property type="entry name" value="abc type-2 transporter like domain"/>
    <property type="match status" value="1"/>
</dbReference>
<proteinExistence type="predicted"/>
<protein>
    <recommendedName>
        <fullName evidence="6">ABC-2 type transporter transmembrane domain-containing protein</fullName>
    </recommendedName>
</protein>
<feature type="transmembrane region" description="Helical" evidence="5">
    <location>
        <begin position="602"/>
        <end position="626"/>
    </location>
</feature>
<feature type="domain" description="ABC-2 type transporter transmembrane" evidence="6">
    <location>
        <begin position="20"/>
        <end position="164"/>
    </location>
</feature>
<keyword evidence="2 5" id="KW-0812">Transmembrane</keyword>
<comment type="caution">
    <text evidence="7">The sequence shown here is derived from an EMBL/GenBank/DDBJ whole genome shotgun (WGS) entry which is preliminary data.</text>
</comment>
<dbReference type="NCBIfam" id="TIGR03057">
    <property type="entry name" value="xxxLxxG_by_4"/>
    <property type="match status" value="4"/>
</dbReference>
<feature type="domain" description="ABC-2 type transporter transmembrane" evidence="6">
    <location>
        <begin position="473"/>
        <end position="707"/>
    </location>
</feature>
<dbReference type="PROSITE" id="PS51257">
    <property type="entry name" value="PROKAR_LIPOPROTEIN"/>
    <property type="match status" value="1"/>
</dbReference>
<evidence type="ECO:0000256" key="5">
    <source>
        <dbReference type="SAM" id="Phobius"/>
    </source>
</evidence>
<dbReference type="InterPro" id="IPR017500">
    <property type="entry name" value="Phage_infect_YhgE_N"/>
</dbReference>
<dbReference type="Pfam" id="PF12698">
    <property type="entry name" value="ABC2_membrane_3"/>
    <property type="match status" value="2"/>
</dbReference>
<accession>A0ABN8FWS1</accession>
<evidence type="ECO:0000313" key="7">
    <source>
        <dbReference type="EMBL" id="CAH1191785.1"/>
    </source>
</evidence>
<dbReference type="NCBIfam" id="TIGR03062">
    <property type="entry name" value="pip_yhgE_Cterm"/>
    <property type="match status" value="1"/>
</dbReference>
<feature type="transmembrane region" description="Helical" evidence="5">
    <location>
        <begin position="633"/>
        <end position="650"/>
    </location>
</feature>
<dbReference type="PANTHER" id="PTHR43077">
    <property type="entry name" value="TRANSPORT PERMEASE YVFS-RELATED"/>
    <property type="match status" value="1"/>
</dbReference>
<feature type="transmembrane region" description="Helical" evidence="5">
    <location>
        <begin position="21"/>
        <end position="43"/>
    </location>
</feature>
<dbReference type="Proteomes" id="UP000838324">
    <property type="component" value="Unassembled WGS sequence"/>
</dbReference>
<feature type="transmembrane region" description="Helical" evidence="5">
    <location>
        <begin position="691"/>
        <end position="710"/>
    </location>
</feature>
<evidence type="ECO:0000256" key="3">
    <source>
        <dbReference type="ARBA" id="ARBA00022989"/>
    </source>
</evidence>
<organism evidence="7 8">
    <name type="scientific">Paenibacillus auburnensis</name>
    <dbReference type="NCBI Taxonomy" id="2905649"/>
    <lineage>
        <taxon>Bacteria</taxon>
        <taxon>Bacillati</taxon>
        <taxon>Bacillota</taxon>
        <taxon>Bacilli</taxon>
        <taxon>Bacillales</taxon>
        <taxon>Paenibacillaceae</taxon>
        <taxon>Paenibacillus</taxon>
    </lineage>
</organism>
<keyword evidence="3 5" id="KW-1133">Transmembrane helix</keyword>
<dbReference type="InterPro" id="IPR023908">
    <property type="entry name" value="xxxLxxG_rpt"/>
</dbReference>
<dbReference type="NCBIfam" id="TIGR03061">
    <property type="entry name" value="pip_yhgE_Nterm"/>
    <property type="match status" value="1"/>
</dbReference>
<dbReference type="EMBL" id="CAKMMG010000001">
    <property type="protein sequence ID" value="CAH1191785.1"/>
    <property type="molecule type" value="Genomic_DNA"/>
</dbReference>
<evidence type="ECO:0000256" key="1">
    <source>
        <dbReference type="ARBA" id="ARBA00004141"/>
    </source>
</evidence>
<dbReference type="RefSeq" id="WP_236329881.1">
    <property type="nucleotide sequence ID" value="NZ_CAKMMG010000001.1"/>
</dbReference>
<keyword evidence="8" id="KW-1185">Reference proteome</keyword>
<evidence type="ECO:0000259" key="6">
    <source>
        <dbReference type="Pfam" id="PF12698"/>
    </source>
</evidence>
<dbReference type="PANTHER" id="PTHR43077:SF5">
    <property type="entry name" value="PHAGE INFECTION PROTEIN"/>
    <property type="match status" value="1"/>
</dbReference>